<evidence type="ECO:0000256" key="5">
    <source>
        <dbReference type="ARBA" id="ARBA00022837"/>
    </source>
</evidence>
<evidence type="ECO:0000259" key="8">
    <source>
        <dbReference type="Pfam" id="PF05567"/>
    </source>
</evidence>
<gene>
    <name evidence="9" type="ORF">GTP45_15800</name>
</gene>
<feature type="domain" description="PilY1 beta-propeller" evidence="8">
    <location>
        <begin position="217"/>
        <end position="500"/>
    </location>
</feature>
<evidence type="ECO:0000256" key="1">
    <source>
        <dbReference type="ARBA" id="ARBA00004561"/>
    </source>
</evidence>
<evidence type="ECO:0000256" key="7">
    <source>
        <dbReference type="SAM" id="SignalP"/>
    </source>
</evidence>
<protein>
    <submittedName>
        <fullName evidence="9">Pilus assembly protein PilY</fullName>
    </submittedName>
</protein>
<keyword evidence="6" id="KW-0281">Fimbrium</keyword>
<name>A0A7X4GRL9_9BURK</name>
<dbReference type="EMBL" id="WWCK01000004">
    <property type="protein sequence ID" value="MYM68283.1"/>
    <property type="molecule type" value="Genomic_DNA"/>
</dbReference>
<evidence type="ECO:0000256" key="3">
    <source>
        <dbReference type="ARBA" id="ARBA00022558"/>
    </source>
</evidence>
<comment type="caution">
    <text evidence="9">The sequence shown here is derived from an EMBL/GenBank/DDBJ whole genome shotgun (WGS) entry which is preliminary data.</text>
</comment>
<dbReference type="Proteomes" id="UP000450012">
    <property type="component" value="Unassembled WGS sequence"/>
</dbReference>
<dbReference type="SUPFAM" id="SSF50998">
    <property type="entry name" value="Quinoprotein alcohol dehydrogenase-like"/>
    <property type="match status" value="1"/>
</dbReference>
<reference evidence="9 10" key="1">
    <citation type="submission" date="2019-12" db="EMBL/GenBank/DDBJ databases">
        <title>Novel species isolated from a subtropical stream in China.</title>
        <authorList>
            <person name="Lu H."/>
        </authorList>
    </citation>
    <scope>NUCLEOTIDE SEQUENCE [LARGE SCALE GENOMIC DNA]</scope>
    <source>
        <strain evidence="9 10">FT55W</strain>
    </source>
</reference>
<keyword evidence="3" id="KW-1029">Fimbrium biogenesis</keyword>
<dbReference type="InterPro" id="IPR011047">
    <property type="entry name" value="Quinoprotein_ADH-like_sf"/>
</dbReference>
<evidence type="ECO:0000256" key="6">
    <source>
        <dbReference type="ARBA" id="ARBA00023263"/>
    </source>
</evidence>
<feature type="chain" id="PRO_5031263218" evidence="7">
    <location>
        <begin position="23"/>
        <end position="677"/>
    </location>
</feature>
<dbReference type="Pfam" id="PF05567">
    <property type="entry name" value="T4P_PilY1"/>
    <property type="match status" value="1"/>
</dbReference>
<dbReference type="GO" id="GO:0046872">
    <property type="term" value="F:metal ion binding"/>
    <property type="evidence" value="ECO:0007669"/>
    <property type="project" value="UniProtKB-KW"/>
</dbReference>
<dbReference type="AlphaFoldDB" id="A0A7X4GRL9"/>
<evidence type="ECO:0000313" key="10">
    <source>
        <dbReference type="Proteomes" id="UP000450012"/>
    </source>
</evidence>
<dbReference type="RefSeq" id="WP_161014793.1">
    <property type="nucleotide sequence ID" value="NZ_WWCK01000004.1"/>
</dbReference>
<keyword evidence="10" id="KW-1185">Reference proteome</keyword>
<dbReference type="Gene3D" id="2.130.10.10">
    <property type="entry name" value="YVTN repeat-like/Quinoprotein amine dehydrogenase"/>
    <property type="match status" value="1"/>
</dbReference>
<evidence type="ECO:0000256" key="2">
    <source>
        <dbReference type="ARBA" id="ARBA00008387"/>
    </source>
</evidence>
<sequence>MNKIHATRSWLLAAAICALVHAAPPTLEIDSLPVAATCGAGTGGEGGSGAGGSGAPGAGSAQGAALLRPAQPTPAAGGPIGDLYQSTMELADWGGHFARYALAGGTAGAGAAASLAWDAGAILTGAADRPPMPAPQQRQIYTSIVQQDGALMMAPFNWPSLSAAQQALLDLEDQAGEQRLAYLRGDRTLEGTRFRRRSSILGDAVHSTPVYVGPPDRRSAVFLGTNDGMLHAFDAANGAELFAYVPDALIAQLHHLTDPNYQHRAYVDGPASAGEASIGGGRKTILLSAMGGGAQGVLALDITDPAHFADGLGALWEFTSRDDPMMGNVTTIPQIAKVRLRQDVYRYFAIVPSGINNGGDGKGALFLLALDKARDEGWKRDSNYYRITTPIAEASLPNALSAPVLLNDSAGALRYAYAGDLQGNLWRFDFSGSTPWAKAISKPLFIARDASGRRQPITQQPLLAYANVRGYMVLFGTGRMIEQGDRSSAASQSYYAIIDSLQTPPDIITGRKQLTQRFLDGSDMRMEPGSKGWYIDFTQPGERSINTGVLADGAVLFNTVLPGASMCSPTRSRAYALNVISGLPDDGNVIINTPQQETITGLMLPGYVPSPSLLRQSITRGPRDAIGRIRQEKSYTVVQVTEAGHVSAIGSMRATRRTGRLSWREIANWRELHEAAK</sequence>
<dbReference type="InterPro" id="IPR015943">
    <property type="entry name" value="WD40/YVTN_repeat-like_dom_sf"/>
</dbReference>
<dbReference type="InterPro" id="IPR008707">
    <property type="entry name" value="B-propeller_PilY1"/>
</dbReference>
<keyword evidence="4" id="KW-0479">Metal-binding</keyword>
<comment type="subcellular location">
    <subcellularLocation>
        <location evidence="1">Fimbrium</location>
    </subcellularLocation>
</comment>
<dbReference type="GO" id="GO:0009289">
    <property type="term" value="C:pilus"/>
    <property type="evidence" value="ECO:0007669"/>
    <property type="project" value="UniProtKB-SubCell"/>
</dbReference>
<evidence type="ECO:0000256" key="4">
    <source>
        <dbReference type="ARBA" id="ARBA00022723"/>
    </source>
</evidence>
<accession>A0A7X4GRL9</accession>
<evidence type="ECO:0000313" key="9">
    <source>
        <dbReference type="EMBL" id="MYM68283.1"/>
    </source>
</evidence>
<keyword evidence="5" id="KW-0106">Calcium</keyword>
<organism evidence="9 10">
    <name type="scientific">Duganella rivi</name>
    <dbReference type="NCBI Taxonomy" id="2666083"/>
    <lineage>
        <taxon>Bacteria</taxon>
        <taxon>Pseudomonadati</taxon>
        <taxon>Pseudomonadota</taxon>
        <taxon>Betaproteobacteria</taxon>
        <taxon>Burkholderiales</taxon>
        <taxon>Oxalobacteraceae</taxon>
        <taxon>Telluria group</taxon>
        <taxon>Duganella</taxon>
    </lineage>
</organism>
<comment type="similarity">
    <text evidence="2">Belongs to the PilY1 family.</text>
</comment>
<proteinExistence type="inferred from homology"/>
<keyword evidence="7" id="KW-0732">Signal</keyword>
<feature type="signal peptide" evidence="7">
    <location>
        <begin position="1"/>
        <end position="22"/>
    </location>
</feature>